<protein>
    <submittedName>
        <fullName evidence="1">Uncharacterized protein</fullName>
    </submittedName>
</protein>
<organism evidence="1 2">
    <name type="scientific">Nitrospira defluvii</name>
    <dbReference type="NCBI Taxonomy" id="330214"/>
    <lineage>
        <taxon>Bacteria</taxon>
        <taxon>Pseudomonadati</taxon>
        <taxon>Nitrospirota</taxon>
        <taxon>Nitrospiria</taxon>
        <taxon>Nitrospirales</taxon>
        <taxon>Nitrospiraceae</taxon>
        <taxon>Nitrospira</taxon>
    </lineage>
</organism>
<sequence length="857" mass="95508">MPITGITWKSNREYDIHLLRGRTLPALLAAVDVQLPDGSSQDAAAYLAANADVTINFQPSFRNVLDLTATPPTCSGFGITINNDNGEVRVPAPPTPAPVIHNFLLHVTAQDSSDDKEYRISVRIHLHNRVTSAWLTPPILTLRPDGPTLPQTTFRRFTVRAQFDDQTVGDLTNHQGLTWGPIGNVEPSGRLVISVGNSPSDPAVEITATLPADLRDPGSPTPPEIIARGHIRFATDWAAESTIKTETVQVQDTWPGTVNPELVPNFLFLSDGYITDDKPQFESQIRSLLGLMKKSRLTRPFDLLSTSMNYFQAFVPSSHHGISVLCEVYPAQQKNGEVQTNSDDTVNLYCVPDPEDPSAGARWDLSNLLFRLGLPVPGQGLDRPVKEIRDYWDSILDDVPHDRIADETVRRWQKLARRTFLEETDSTLGLAYGDYPNVTDESDNRQVGFHLRRMSRARLDPILNRLHDTKGNPMGQLWVQRTDGTRPNSYPLIFLFSSLKWDRGVNYGRGYIAMNVEERYEIPARPVSGKPTYRIDLTGRITKTIAHGRLIRGCHEVAHSFGLGDEYSEKGTLPQSREIDQHYGNLQKHSDLLDSFNDIDGDLIKWRWHRIRKATVVMGAIGQATPGVFRIPIPLGQSLQFKQGNTVLLRARRYPNPLPRNPDISEHLQIVGLADPGGVADLSKPEGPDNPLGAAILVSPKTGHSFTAADAARFGAGCVLYLPVEASETARSEDYPFAEMIALNVKDHITDRGCALNQDPDSDEICVPDKNDIQKPKKLDIDFPRCFKHKNRIVGLFTGGKTYHCGIYHPTGNCIMRNSDSDGKEFCPVCRYLLVDIIDPHKHFSIDLDYGEIYPQK</sequence>
<dbReference type="InterPro" id="IPR024079">
    <property type="entry name" value="MetalloPept_cat_dom_sf"/>
</dbReference>
<dbReference type="Gene3D" id="3.40.390.10">
    <property type="entry name" value="Collagenase (Catalytic Domain)"/>
    <property type="match status" value="2"/>
</dbReference>
<dbReference type="Proteomes" id="UP000675880">
    <property type="component" value="Unassembled WGS sequence"/>
</dbReference>
<dbReference type="EMBL" id="CAJNBJ010000013">
    <property type="protein sequence ID" value="CAE6747278.1"/>
    <property type="molecule type" value="Genomic_DNA"/>
</dbReference>
<accession>A0ABM8RDQ7</accession>
<gene>
    <name evidence="1" type="ORF">NSPZN2_200002</name>
</gene>
<keyword evidence="2" id="KW-1185">Reference proteome</keyword>
<name>A0ABM8RDQ7_9BACT</name>
<dbReference type="RefSeq" id="WP_213042221.1">
    <property type="nucleotide sequence ID" value="NZ_CAJNBJ010000013.1"/>
</dbReference>
<evidence type="ECO:0000313" key="2">
    <source>
        <dbReference type="Proteomes" id="UP000675880"/>
    </source>
</evidence>
<evidence type="ECO:0000313" key="1">
    <source>
        <dbReference type="EMBL" id="CAE6747278.1"/>
    </source>
</evidence>
<proteinExistence type="predicted"/>
<reference evidence="1 2" key="1">
    <citation type="submission" date="2021-02" db="EMBL/GenBank/DDBJ databases">
        <authorList>
            <person name="Han P."/>
        </authorList>
    </citation>
    <scope>NUCLEOTIDE SEQUENCE [LARGE SCALE GENOMIC DNA]</scope>
    <source>
        <strain evidence="1">Candidatus Nitrospira sp. ZN2</strain>
    </source>
</reference>
<comment type="caution">
    <text evidence="1">The sequence shown here is derived from an EMBL/GenBank/DDBJ whole genome shotgun (WGS) entry which is preliminary data.</text>
</comment>